<dbReference type="InterPro" id="IPR004714">
    <property type="entry name" value="Cyt_oxidase_maturation_cbb3"/>
</dbReference>
<name>A0ABY6CM07_9BACT</name>
<evidence type="ECO:0000313" key="1">
    <source>
        <dbReference type="EMBL" id="UXP31429.1"/>
    </source>
</evidence>
<keyword evidence="2" id="KW-1185">Reference proteome</keyword>
<dbReference type="RefSeq" id="WP_262308868.1">
    <property type="nucleotide sequence ID" value="NZ_CP106679.1"/>
</dbReference>
<dbReference type="Pfam" id="PF03597">
    <property type="entry name" value="FixS"/>
    <property type="match status" value="1"/>
</dbReference>
<protein>
    <submittedName>
        <fullName evidence="1">Cbb3-type cytochrome oxidase assembly protein CcoS</fullName>
    </submittedName>
</protein>
<dbReference type="PANTHER" id="PTHR41532">
    <property type="entry name" value="FIXS PROTEIN"/>
    <property type="match status" value="1"/>
</dbReference>
<dbReference type="EMBL" id="CP106679">
    <property type="protein sequence ID" value="UXP31429.1"/>
    <property type="molecule type" value="Genomic_DNA"/>
</dbReference>
<sequence length="53" mass="6132">MTIIIALILISLLVALIFLWLFVWSVRSGQYDDTDSPAVRILMDDIKRPKKKD</sequence>
<dbReference type="Proteomes" id="UP001065174">
    <property type="component" value="Chromosome"/>
</dbReference>
<organism evidence="1 2">
    <name type="scientific">Reichenbachiella agarivorans</name>
    <dbReference type="NCBI Taxonomy" id="2979464"/>
    <lineage>
        <taxon>Bacteria</taxon>
        <taxon>Pseudomonadati</taxon>
        <taxon>Bacteroidota</taxon>
        <taxon>Cytophagia</taxon>
        <taxon>Cytophagales</taxon>
        <taxon>Reichenbachiellaceae</taxon>
        <taxon>Reichenbachiella</taxon>
    </lineage>
</organism>
<proteinExistence type="predicted"/>
<dbReference type="PANTHER" id="PTHR41532:SF1">
    <property type="entry name" value="FIXS PROTEIN"/>
    <property type="match status" value="1"/>
</dbReference>
<reference evidence="1" key="1">
    <citation type="submission" date="2022-09" db="EMBL/GenBank/DDBJ databases">
        <title>Comparative genomics and taxonomic characterization of three novel marine species of genus Reichenbachiella exhibiting antioxidant and polysaccharide degradation activities.</title>
        <authorList>
            <person name="Muhammad N."/>
            <person name="Lee Y.-J."/>
            <person name="Ko J."/>
            <person name="Kim S.-G."/>
        </authorList>
    </citation>
    <scope>NUCLEOTIDE SEQUENCE</scope>
    <source>
        <strain evidence="1">BKB1-1</strain>
    </source>
</reference>
<accession>A0ABY6CM07</accession>
<dbReference type="NCBIfam" id="TIGR00847">
    <property type="entry name" value="ccoS"/>
    <property type="match status" value="1"/>
</dbReference>
<evidence type="ECO:0000313" key="2">
    <source>
        <dbReference type="Proteomes" id="UP001065174"/>
    </source>
</evidence>
<gene>
    <name evidence="1" type="primary">ccoS</name>
    <name evidence="1" type="ORF">N6H18_13820</name>
</gene>